<keyword evidence="1" id="KW-1185">Reference proteome</keyword>
<sequence>MFNLNSLKELVGHIYDELPHMPAPLRRDSMPTPETLGSKFLEAFGTTDEGHDLLFRYKLGLYQMHDLNENAIKLANQTSTRMSGVQQSLNEHWEAVCHLHDRLAELPALTKSLDDIHRQLGDLERFMAQTEVAMLSLEALDEKAVKEYQRQNPGSLMDVS</sequence>
<reference evidence="2" key="2">
    <citation type="submission" date="2020-10" db="UniProtKB">
        <authorList>
            <consortium name="WormBaseParasite"/>
        </authorList>
    </citation>
    <scope>IDENTIFICATION</scope>
</reference>
<evidence type="ECO:0000313" key="1">
    <source>
        <dbReference type="Proteomes" id="UP000492821"/>
    </source>
</evidence>
<proteinExistence type="predicted"/>
<organism evidence="1 2">
    <name type="scientific">Panagrellus redivivus</name>
    <name type="common">Microworm</name>
    <dbReference type="NCBI Taxonomy" id="6233"/>
    <lineage>
        <taxon>Eukaryota</taxon>
        <taxon>Metazoa</taxon>
        <taxon>Ecdysozoa</taxon>
        <taxon>Nematoda</taxon>
        <taxon>Chromadorea</taxon>
        <taxon>Rhabditida</taxon>
        <taxon>Tylenchina</taxon>
        <taxon>Panagrolaimomorpha</taxon>
        <taxon>Panagrolaimoidea</taxon>
        <taxon>Panagrolaimidae</taxon>
        <taxon>Panagrellus</taxon>
    </lineage>
</organism>
<name>A0A7E4ZVC9_PANRE</name>
<dbReference type="AlphaFoldDB" id="A0A7E4ZVC9"/>
<accession>A0A7E4ZVC9</accession>
<dbReference type="WBParaSite" id="Pan_g19844.t1">
    <property type="protein sequence ID" value="Pan_g19844.t1"/>
    <property type="gene ID" value="Pan_g19844"/>
</dbReference>
<reference evidence="1" key="1">
    <citation type="journal article" date="2013" name="Genetics">
        <title>The draft genome and transcriptome of Panagrellus redivivus are shaped by the harsh demands of a free-living lifestyle.</title>
        <authorList>
            <person name="Srinivasan J."/>
            <person name="Dillman A.R."/>
            <person name="Macchietto M.G."/>
            <person name="Heikkinen L."/>
            <person name="Lakso M."/>
            <person name="Fracchia K.M."/>
            <person name="Antoshechkin I."/>
            <person name="Mortazavi A."/>
            <person name="Wong G."/>
            <person name="Sternberg P.W."/>
        </authorList>
    </citation>
    <scope>NUCLEOTIDE SEQUENCE [LARGE SCALE GENOMIC DNA]</scope>
    <source>
        <strain evidence="1">MT8872</strain>
    </source>
</reference>
<evidence type="ECO:0000313" key="2">
    <source>
        <dbReference type="WBParaSite" id="Pan_g19844.t1"/>
    </source>
</evidence>
<protein>
    <submittedName>
        <fullName evidence="2">Biogenesis of lysosome-related organelles complex 1 subunit 5</fullName>
    </submittedName>
</protein>
<dbReference type="Proteomes" id="UP000492821">
    <property type="component" value="Unassembled WGS sequence"/>
</dbReference>